<accession>A0ABP3ZUI6</accession>
<keyword evidence="4" id="KW-1185">Reference proteome</keyword>
<proteinExistence type="predicted"/>
<name>A0ABP3ZUI6_9ACTN</name>
<reference evidence="4" key="1">
    <citation type="journal article" date="2019" name="Int. J. Syst. Evol. Microbiol.">
        <title>The Global Catalogue of Microorganisms (GCM) 10K type strain sequencing project: providing services to taxonomists for standard genome sequencing and annotation.</title>
        <authorList>
            <consortium name="The Broad Institute Genomics Platform"/>
            <consortium name="The Broad Institute Genome Sequencing Center for Infectious Disease"/>
            <person name="Wu L."/>
            <person name="Ma J."/>
        </authorList>
    </citation>
    <scope>NUCLEOTIDE SEQUENCE [LARGE SCALE GENOMIC DNA]</scope>
    <source>
        <strain evidence="4">JCM 11136</strain>
    </source>
</reference>
<sequence length="245" mass="26666">MPTVFINYRTGDGEKTALLIDEKLSEILGEKGRIFRATRSIPPGEDYEKVLLRNVRRASVVFAVIGPSWLGSPKLNDPDDWVVKELVEAHRLDIRIVPLLEGVGARRLYVADLPPALDWLAKANSERVNVETLKTDLTRIVAKLAECMPEFRAFTAVQAQPDPGAVSNSADSVYGPAVQGHSVSTGGISTVIHTNNGTANTGEGDSYNYGSPQFLGDRGTYIAGDNRGGVGDRFRGSRKSKKDKR</sequence>
<feature type="domain" description="TIR" evidence="2">
    <location>
        <begin position="1"/>
        <end position="148"/>
    </location>
</feature>
<feature type="compositionally biased region" description="Basic residues" evidence="1">
    <location>
        <begin position="236"/>
        <end position="245"/>
    </location>
</feature>
<dbReference type="InterPro" id="IPR000157">
    <property type="entry name" value="TIR_dom"/>
</dbReference>
<dbReference type="Gene3D" id="3.40.50.10140">
    <property type="entry name" value="Toll/interleukin-1 receptor homology (TIR) domain"/>
    <property type="match status" value="1"/>
</dbReference>
<dbReference type="InterPro" id="IPR035897">
    <property type="entry name" value="Toll_tir_struct_dom_sf"/>
</dbReference>
<gene>
    <name evidence="3" type="ORF">GCM10009560_29910</name>
</gene>
<organism evidence="3 4">
    <name type="scientific">Nonomuraea longicatena</name>
    <dbReference type="NCBI Taxonomy" id="83682"/>
    <lineage>
        <taxon>Bacteria</taxon>
        <taxon>Bacillati</taxon>
        <taxon>Actinomycetota</taxon>
        <taxon>Actinomycetes</taxon>
        <taxon>Streptosporangiales</taxon>
        <taxon>Streptosporangiaceae</taxon>
        <taxon>Nonomuraea</taxon>
    </lineage>
</organism>
<dbReference type="Proteomes" id="UP001501578">
    <property type="component" value="Unassembled WGS sequence"/>
</dbReference>
<evidence type="ECO:0000259" key="2">
    <source>
        <dbReference type="PROSITE" id="PS50104"/>
    </source>
</evidence>
<comment type="caution">
    <text evidence="3">The sequence shown here is derived from an EMBL/GenBank/DDBJ whole genome shotgun (WGS) entry which is preliminary data.</text>
</comment>
<evidence type="ECO:0000256" key="1">
    <source>
        <dbReference type="SAM" id="MobiDB-lite"/>
    </source>
</evidence>
<protein>
    <recommendedName>
        <fullName evidence="2">TIR domain-containing protein</fullName>
    </recommendedName>
</protein>
<dbReference type="RefSeq" id="WP_343950441.1">
    <property type="nucleotide sequence ID" value="NZ_BAAAHQ010000013.1"/>
</dbReference>
<dbReference type="PROSITE" id="PS50104">
    <property type="entry name" value="TIR"/>
    <property type="match status" value="1"/>
</dbReference>
<evidence type="ECO:0000313" key="3">
    <source>
        <dbReference type="EMBL" id="GAA0927368.1"/>
    </source>
</evidence>
<evidence type="ECO:0000313" key="4">
    <source>
        <dbReference type="Proteomes" id="UP001501578"/>
    </source>
</evidence>
<feature type="region of interest" description="Disordered" evidence="1">
    <location>
        <begin position="221"/>
        <end position="245"/>
    </location>
</feature>
<dbReference type="SUPFAM" id="SSF52200">
    <property type="entry name" value="Toll/Interleukin receptor TIR domain"/>
    <property type="match status" value="1"/>
</dbReference>
<dbReference type="EMBL" id="BAAAHQ010000013">
    <property type="protein sequence ID" value="GAA0927368.1"/>
    <property type="molecule type" value="Genomic_DNA"/>
</dbReference>